<proteinExistence type="predicted"/>
<accession>A0A392R5Z6</accession>
<feature type="non-terminal residue" evidence="2">
    <location>
        <position position="1"/>
    </location>
</feature>
<comment type="caution">
    <text evidence="2">The sequence shown here is derived from an EMBL/GenBank/DDBJ whole genome shotgun (WGS) entry which is preliminary data.</text>
</comment>
<feature type="region of interest" description="Disordered" evidence="1">
    <location>
        <begin position="120"/>
        <end position="151"/>
    </location>
</feature>
<evidence type="ECO:0000313" key="2">
    <source>
        <dbReference type="EMBL" id="MCI32023.1"/>
    </source>
</evidence>
<dbReference type="AlphaFoldDB" id="A0A392R5Z6"/>
<evidence type="ECO:0000256" key="1">
    <source>
        <dbReference type="SAM" id="MobiDB-lite"/>
    </source>
</evidence>
<organism evidence="2 3">
    <name type="scientific">Trifolium medium</name>
    <dbReference type="NCBI Taxonomy" id="97028"/>
    <lineage>
        <taxon>Eukaryota</taxon>
        <taxon>Viridiplantae</taxon>
        <taxon>Streptophyta</taxon>
        <taxon>Embryophyta</taxon>
        <taxon>Tracheophyta</taxon>
        <taxon>Spermatophyta</taxon>
        <taxon>Magnoliopsida</taxon>
        <taxon>eudicotyledons</taxon>
        <taxon>Gunneridae</taxon>
        <taxon>Pentapetalae</taxon>
        <taxon>rosids</taxon>
        <taxon>fabids</taxon>
        <taxon>Fabales</taxon>
        <taxon>Fabaceae</taxon>
        <taxon>Papilionoideae</taxon>
        <taxon>50 kb inversion clade</taxon>
        <taxon>NPAAA clade</taxon>
        <taxon>Hologalegina</taxon>
        <taxon>IRL clade</taxon>
        <taxon>Trifolieae</taxon>
        <taxon>Trifolium</taxon>
    </lineage>
</organism>
<feature type="non-terminal residue" evidence="2">
    <location>
        <position position="151"/>
    </location>
</feature>
<protein>
    <submittedName>
        <fullName evidence="2">Uncharacterized protein</fullName>
    </submittedName>
</protein>
<dbReference type="EMBL" id="LXQA010192073">
    <property type="protein sequence ID" value="MCI32023.1"/>
    <property type="molecule type" value="Genomic_DNA"/>
</dbReference>
<sequence length="151" mass="16518">FPLQPSPSNAVNVDSANNNRFSALNTHIEDVECLEKVAGLEGRVDFEEVESSSQGSEFVAATQPVQVADRGEAQGSIQKIVSKEALQDRQFLNESWANMAENEDEEIRLLIALEKEPSPSNFTVVTSKTSKKEKAKATKNTKSLGTYGTRS</sequence>
<evidence type="ECO:0000313" key="3">
    <source>
        <dbReference type="Proteomes" id="UP000265520"/>
    </source>
</evidence>
<keyword evidence="3" id="KW-1185">Reference proteome</keyword>
<name>A0A392R5Z6_9FABA</name>
<dbReference type="Proteomes" id="UP000265520">
    <property type="component" value="Unassembled WGS sequence"/>
</dbReference>
<reference evidence="2 3" key="1">
    <citation type="journal article" date="2018" name="Front. Plant Sci.">
        <title>Red Clover (Trifolium pratense) and Zigzag Clover (T. medium) - A Picture of Genomic Similarities and Differences.</title>
        <authorList>
            <person name="Dluhosova J."/>
            <person name="Istvanek J."/>
            <person name="Nedelnik J."/>
            <person name="Repkova J."/>
        </authorList>
    </citation>
    <scope>NUCLEOTIDE SEQUENCE [LARGE SCALE GENOMIC DNA]</scope>
    <source>
        <strain evidence="3">cv. 10/8</strain>
        <tissue evidence="2">Leaf</tissue>
    </source>
</reference>